<dbReference type="EMBL" id="PPHD01060920">
    <property type="protein sequence ID" value="POI22179.1"/>
    <property type="molecule type" value="Genomic_DNA"/>
</dbReference>
<comment type="caution">
    <text evidence="1">The sequence shown here is derived from an EMBL/GenBank/DDBJ whole genome shotgun (WGS) entry which is preliminary data.</text>
</comment>
<reference evidence="1 2" key="1">
    <citation type="submission" date="2018-01" db="EMBL/GenBank/DDBJ databases">
        <title>Comparison of the Chinese Bamboo Partridge and Red Junglefowl genome sequences highlights the importance of demography in genome evolution.</title>
        <authorList>
            <person name="Tiley G.P."/>
            <person name="Kimball R.T."/>
            <person name="Braun E.L."/>
            <person name="Burleigh J.G."/>
        </authorList>
    </citation>
    <scope>NUCLEOTIDE SEQUENCE [LARGE SCALE GENOMIC DNA]</scope>
    <source>
        <strain evidence="1">RTK389</strain>
        <tissue evidence="1">Blood</tissue>
    </source>
</reference>
<evidence type="ECO:0000313" key="1">
    <source>
        <dbReference type="EMBL" id="POI22179.1"/>
    </source>
</evidence>
<organism evidence="1 2">
    <name type="scientific">Bambusicola thoracicus</name>
    <name type="common">Chinese bamboo-partridge</name>
    <name type="synonym">Perdix thoracica</name>
    <dbReference type="NCBI Taxonomy" id="9083"/>
    <lineage>
        <taxon>Eukaryota</taxon>
        <taxon>Metazoa</taxon>
        <taxon>Chordata</taxon>
        <taxon>Craniata</taxon>
        <taxon>Vertebrata</taxon>
        <taxon>Euteleostomi</taxon>
        <taxon>Archelosauria</taxon>
        <taxon>Archosauria</taxon>
        <taxon>Dinosauria</taxon>
        <taxon>Saurischia</taxon>
        <taxon>Theropoda</taxon>
        <taxon>Coelurosauria</taxon>
        <taxon>Aves</taxon>
        <taxon>Neognathae</taxon>
        <taxon>Galloanserae</taxon>
        <taxon>Galliformes</taxon>
        <taxon>Phasianidae</taxon>
        <taxon>Perdicinae</taxon>
        <taxon>Bambusicola</taxon>
    </lineage>
</organism>
<gene>
    <name evidence="1" type="ORF">CIB84_014074</name>
</gene>
<evidence type="ECO:0000313" key="2">
    <source>
        <dbReference type="Proteomes" id="UP000237246"/>
    </source>
</evidence>
<dbReference type="AlphaFoldDB" id="A0A2P4SDJ6"/>
<sequence>MKELHSRNSPLLSLWKLFSSTQKKKTKYSLTQRKAR</sequence>
<accession>A0A2P4SDJ6</accession>
<proteinExistence type="predicted"/>
<keyword evidence="2" id="KW-1185">Reference proteome</keyword>
<name>A0A2P4SDJ6_BAMTH</name>
<protein>
    <submittedName>
        <fullName evidence="1">Uncharacterized protein</fullName>
    </submittedName>
</protein>
<dbReference type="Proteomes" id="UP000237246">
    <property type="component" value="Unassembled WGS sequence"/>
</dbReference>